<evidence type="ECO:0000256" key="1">
    <source>
        <dbReference type="ARBA" id="ARBA00004402"/>
    </source>
</evidence>
<dbReference type="PANTHER" id="PTHR10424:SF81">
    <property type="entry name" value="ERVV2 PROTEIN"/>
    <property type="match status" value="1"/>
</dbReference>
<evidence type="ECO:0000256" key="6">
    <source>
        <dbReference type="ARBA" id="ARBA00022692"/>
    </source>
</evidence>
<evidence type="ECO:0000313" key="15">
    <source>
        <dbReference type="EMBL" id="RMB96320.1"/>
    </source>
</evidence>
<keyword evidence="10" id="KW-0564">Palmitate</keyword>
<keyword evidence="8 14" id="KW-1133">Transmembrane helix</keyword>
<evidence type="ECO:0000256" key="14">
    <source>
        <dbReference type="SAM" id="Phobius"/>
    </source>
</evidence>
<dbReference type="STRING" id="333673.A0A3M0J7R1"/>
<evidence type="ECO:0000256" key="7">
    <source>
        <dbReference type="ARBA" id="ARBA00022870"/>
    </source>
</evidence>
<dbReference type="PANTHER" id="PTHR10424">
    <property type="entry name" value="VIRAL ENVELOPE PROTEIN"/>
    <property type="match status" value="1"/>
</dbReference>
<protein>
    <recommendedName>
        <fullName evidence="17">Envelope glycoprotein</fullName>
    </recommendedName>
</protein>
<keyword evidence="5" id="KW-0945">Host-virus interaction</keyword>
<gene>
    <name evidence="15" type="ORF">DUI87_27185</name>
</gene>
<keyword evidence="4" id="KW-1032">Host cell membrane</keyword>
<dbReference type="Pfam" id="PF00429">
    <property type="entry name" value="TLV_coat"/>
    <property type="match status" value="1"/>
</dbReference>
<evidence type="ECO:0000256" key="5">
    <source>
        <dbReference type="ARBA" id="ARBA00022581"/>
    </source>
</evidence>
<comment type="subcellular location">
    <subcellularLocation>
        <location evidence="1">Host cell membrane</location>
        <topology evidence="1">Single-pass type I membrane protein</topology>
    </subcellularLocation>
    <subcellularLocation>
        <location evidence="2">Host endomembrane system</location>
        <topology evidence="2">Peripheral membrane protein</topology>
    </subcellularLocation>
    <subcellularLocation>
        <location evidence="3">Virion membrane</location>
        <topology evidence="3">Single-pass type I membrane protein</topology>
    </subcellularLocation>
</comment>
<reference evidence="15 16" key="1">
    <citation type="submission" date="2018-07" db="EMBL/GenBank/DDBJ databases">
        <title>A high quality draft genome assembly of the barn swallow (H. rustica rustica).</title>
        <authorList>
            <person name="Formenti G."/>
            <person name="Chiara M."/>
            <person name="Poveda L."/>
            <person name="Francoijs K.-J."/>
            <person name="Bonisoli-Alquati A."/>
            <person name="Canova L."/>
            <person name="Gianfranceschi L."/>
            <person name="Horner D.S."/>
            <person name="Saino N."/>
        </authorList>
    </citation>
    <scope>NUCLEOTIDE SEQUENCE [LARGE SCALE GENOMIC DNA]</scope>
    <source>
        <strain evidence="15">Chelidonia</strain>
        <tissue evidence="15">Blood</tissue>
    </source>
</reference>
<name>A0A3M0J7R1_HIRRU</name>
<dbReference type="InterPro" id="IPR018154">
    <property type="entry name" value="TLV/ENV_coat_polyprotein"/>
</dbReference>
<evidence type="ECO:0000256" key="12">
    <source>
        <dbReference type="ARBA" id="ARBA00023180"/>
    </source>
</evidence>
<dbReference type="Gene3D" id="1.10.287.210">
    <property type="match status" value="1"/>
</dbReference>
<dbReference type="Proteomes" id="UP000269221">
    <property type="component" value="Unassembled WGS sequence"/>
</dbReference>
<evidence type="ECO:0000256" key="2">
    <source>
        <dbReference type="ARBA" id="ARBA00004531"/>
    </source>
</evidence>
<evidence type="ECO:0000256" key="9">
    <source>
        <dbReference type="ARBA" id="ARBA00023136"/>
    </source>
</evidence>
<keyword evidence="9 14" id="KW-0472">Membrane</keyword>
<dbReference type="EMBL" id="QRBI01000177">
    <property type="protein sequence ID" value="RMB96320.1"/>
    <property type="molecule type" value="Genomic_DNA"/>
</dbReference>
<proteinExistence type="predicted"/>
<dbReference type="AlphaFoldDB" id="A0A3M0J7R1"/>
<keyword evidence="13" id="KW-0449">Lipoprotein</keyword>
<evidence type="ECO:0000256" key="10">
    <source>
        <dbReference type="ARBA" id="ARBA00023139"/>
    </source>
</evidence>
<evidence type="ECO:0000256" key="4">
    <source>
        <dbReference type="ARBA" id="ARBA00022511"/>
    </source>
</evidence>
<keyword evidence="11" id="KW-1015">Disulfide bond</keyword>
<organism evidence="15 16">
    <name type="scientific">Hirundo rustica rustica</name>
    <dbReference type="NCBI Taxonomy" id="333673"/>
    <lineage>
        <taxon>Eukaryota</taxon>
        <taxon>Metazoa</taxon>
        <taxon>Chordata</taxon>
        <taxon>Craniata</taxon>
        <taxon>Vertebrata</taxon>
        <taxon>Euteleostomi</taxon>
        <taxon>Archelosauria</taxon>
        <taxon>Archosauria</taxon>
        <taxon>Dinosauria</taxon>
        <taxon>Saurischia</taxon>
        <taxon>Theropoda</taxon>
        <taxon>Coelurosauria</taxon>
        <taxon>Aves</taxon>
        <taxon>Neognathae</taxon>
        <taxon>Neoaves</taxon>
        <taxon>Telluraves</taxon>
        <taxon>Australaves</taxon>
        <taxon>Passeriformes</taxon>
        <taxon>Sylvioidea</taxon>
        <taxon>Hirundinidae</taxon>
        <taxon>Hirundo</taxon>
    </lineage>
</organism>
<keyword evidence="7" id="KW-1043">Host membrane</keyword>
<evidence type="ECO:0000313" key="16">
    <source>
        <dbReference type="Proteomes" id="UP000269221"/>
    </source>
</evidence>
<keyword evidence="12" id="KW-0325">Glycoprotein</keyword>
<feature type="transmembrane region" description="Helical" evidence="14">
    <location>
        <begin position="613"/>
        <end position="634"/>
    </location>
</feature>
<keyword evidence="6 14" id="KW-0812">Transmembrane</keyword>
<evidence type="ECO:0000256" key="8">
    <source>
        <dbReference type="ARBA" id="ARBA00022989"/>
    </source>
</evidence>
<dbReference type="SUPFAM" id="SSF58069">
    <property type="entry name" value="Virus ectodomain"/>
    <property type="match status" value="1"/>
</dbReference>
<comment type="caution">
    <text evidence="15">The sequence shown here is derived from an EMBL/GenBank/DDBJ whole genome shotgun (WGS) entry which is preliminary data.</text>
</comment>
<evidence type="ECO:0000256" key="13">
    <source>
        <dbReference type="ARBA" id="ARBA00023288"/>
    </source>
</evidence>
<accession>A0A3M0J7R1</accession>
<sequence length="678" mass="77075">MGRAPASDPNNLYGSKRRRNRLMDPLHSGQESPCTMGNPASLPNADDFSQKVAFLIILLLVITKPILINGSVVVAATEPVVDVINGIDVNLTCSVANDQKTEVQNIQATWKKGANIVTVWDKDARRAKVQRRRVTRQVMEGTGQPEIETDLDRKGHENLVVGLIRDFGMVQNVSRITACLPLPKAAGEPIPWGIVPVGQLPNATVNVTWNCKVETKEKGEWVTVCAILSSSRVSKEQCEQMPGYYAWDHPQIPRRCLVIPEKTMYPCQVSRVWKNRYEKEEVCQNDTKITTMEEWKSIWGPSLLETYSYLGKVNWCIEWKGKREQDYGKKSSQKDKLRQKGRAVGLWDCSQVLTCDTKNQIGIEPVKILLQWGCECRGYNHSLKGKIRGQWDCKTTTVRSPGNLVWVTGHGHWTTHMPVDGPVTQITLGVPTLCPFWKESNLTWEEIRGRMKREIGDDVPIEDEWHEPDAGVAIGWVLESLFTPVATFRNREMLYKLLGQTERLAAATKKGFKDINSQLQATSRMTLQNRMALDMLLLKEHGVCQYLKTKIDHCCIHIPNVTLEVEKDISQLETIEFKTRDIEKEAQHNWIGEIFESLGLSVSGWVSSVIQNVLLFAVLLLIIWLVYKCVLGVIERETRRTRRVMKALKRDNEKYPPPPKYEIAVGRENPAFERPNDN</sequence>
<keyword evidence="16" id="KW-1185">Reference proteome</keyword>
<evidence type="ECO:0000256" key="3">
    <source>
        <dbReference type="ARBA" id="ARBA00004563"/>
    </source>
</evidence>
<dbReference type="OrthoDB" id="9950135at2759"/>
<evidence type="ECO:0008006" key="17">
    <source>
        <dbReference type="Google" id="ProtNLM"/>
    </source>
</evidence>
<evidence type="ECO:0000256" key="11">
    <source>
        <dbReference type="ARBA" id="ARBA00023157"/>
    </source>
</evidence>